<name>M7NZE2_9GAMM</name>
<dbReference type="EMBL" id="APHR01000051">
    <property type="protein sequence ID" value="EMR12602.1"/>
    <property type="molecule type" value="Genomic_DNA"/>
</dbReference>
<reference evidence="3 4" key="1">
    <citation type="journal article" date="2013" name="Genome Announc.">
        <title>Draft Genome Sequence of Methylophaga lonarensis MPLT, a Haloalkaliphilic (Non-Methane-Utilizing) Methylotroph.</title>
        <authorList>
            <person name="Shetty S.A."/>
            <person name="Marathe N.P."/>
            <person name="Munot H."/>
            <person name="Antony C.P."/>
            <person name="Dhotre D.P."/>
            <person name="Murrell J.C."/>
            <person name="Shouche Y.S."/>
        </authorList>
    </citation>
    <scope>NUCLEOTIDE SEQUENCE [LARGE SCALE GENOMIC DNA]</scope>
    <source>
        <strain evidence="3 4">MPL</strain>
    </source>
</reference>
<organism evidence="3 4">
    <name type="scientific">Methylophaga lonarensis MPL</name>
    <dbReference type="NCBI Taxonomy" id="1286106"/>
    <lineage>
        <taxon>Bacteria</taxon>
        <taxon>Pseudomonadati</taxon>
        <taxon>Pseudomonadota</taxon>
        <taxon>Gammaproteobacteria</taxon>
        <taxon>Thiotrichales</taxon>
        <taxon>Piscirickettsiaceae</taxon>
        <taxon>Methylophaga</taxon>
    </lineage>
</organism>
<protein>
    <recommendedName>
        <fullName evidence="5">Lipoprotein</fullName>
    </recommendedName>
</protein>
<dbReference type="AlphaFoldDB" id="M7NZE2"/>
<feature type="compositionally biased region" description="Basic and acidic residues" evidence="1">
    <location>
        <begin position="168"/>
        <end position="177"/>
    </location>
</feature>
<keyword evidence="4" id="KW-1185">Reference proteome</keyword>
<comment type="caution">
    <text evidence="3">The sequence shown here is derived from an EMBL/GenBank/DDBJ whole genome shotgun (WGS) entry which is preliminary data.</text>
</comment>
<feature type="signal peptide" evidence="2">
    <location>
        <begin position="1"/>
        <end position="23"/>
    </location>
</feature>
<accession>M7NZE2</accession>
<dbReference type="RefSeq" id="WP_009726895.1">
    <property type="nucleotide sequence ID" value="NZ_APHR01000051.1"/>
</dbReference>
<evidence type="ECO:0000256" key="1">
    <source>
        <dbReference type="SAM" id="MobiDB-lite"/>
    </source>
</evidence>
<keyword evidence="2" id="KW-0732">Signal</keyword>
<feature type="region of interest" description="Disordered" evidence="1">
    <location>
        <begin position="168"/>
        <end position="206"/>
    </location>
</feature>
<dbReference type="PROSITE" id="PS51257">
    <property type="entry name" value="PROKAR_LIPOPROTEIN"/>
    <property type="match status" value="1"/>
</dbReference>
<dbReference type="Proteomes" id="UP000012019">
    <property type="component" value="Unassembled WGS sequence"/>
</dbReference>
<evidence type="ECO:0000313" key="3">
    <source>
        <dbReference type="EMBL" id="EMR12602.1"/>
    </source>
</evidence>
<evidence type="ECO:0008006" key="5">
    <source>
        <dbReference type="Google" id="ProtNLM"/>
    </source>
</evidence>
<gene>
    <name evidence="3" type="ORF">MPL1_09627</name>
</gene>
<evidence type="ECO:0000313" key="4">
    <source>
        <dbReference type="Proteomes" id="UP000012019"/>
    </source>
</evidence>
<feature type="compositionally biased region" description="Polar residues" evidence="1">
    <location>
        <begin position="180"/>
        <end position="206"/>
    </location>
</feature>
<sequence length="206" mass="22531">MKKTIQHLTLATLLLILVTGCSTSTKSSGQKRQNPYAEQMTAIMKMTDSTEMYFLEVPSPGDFISDKLMLATLEMGSSSTAIDHLAQLLSSGKVLSVGILGKSQAINVATVKSALIKTKGKPVAGTTIVLVANKKQQEILANANPHPEVDLVYVDKEKLPKITSSWRAADHTEEYPDRATQLQRDVQSQSNQQMNDLLRNTSSKTR</sequence>
<dbReference type="PATRIC" id="fig|1286106.3.peg.1928"/>
<evidence type="ECO:0000256" key="2">
    <source>
        <dbReference type="SAM" id="SignalP"/>
    </source>
</evidence>
<feature type="chain" id="PRO_5004082496" description="Lipoprotein" evidence="2">
    <location>
        <begin position="24"/>
        <end position="206"/>
    </location>
</feature>
<proteinExistence type="predicted"/>